<dbReference type="InterPro" id="IPR008927">
    <property type="entry name" value="6-PGluconate_DH-like_C_sf"/>
</dbReference>
<dbReference type="InterPro" id="IPR046825">
    <property type="entry name" value="PDH_C"/>
</dbReference>
<dbReference type="STRING" id="1075417.SAMN05421823_105310"/>
<keyword evidence="4" id="KW-1185">Reference proteome</keyword>
<dbReference type="InterPro" id="IPR003099">
    <property type="entry name" value="Prephen_DH"/>
</dbReference>
<evidence type="ECO:0000313" key="3">
    <source>
        <dbReference type="EMBL" id="SDL36650.1"/>
    </source>
</evidence>
<dbReference type="GO" id="GO:0008977">
    <property type="term" value="F:prephenate dehydrogenase (NAD+) activity"/>
    <property type="evidence" value="ECO:0007669"/>
    <property type="project" value="InterPro"/>
</dbReference>
<dbReference type="OrthoDB" id="1522519at2"/>
<dbReference type="GO" id="GO:0006571">
    <property type="term" value="P:tyrosine biosynthetic process"/>
    <property type="evidence" value="ECO:0007669"/>
    <property type="project" value="InterPro"/>
</dbReference>
<accession>A0A1G9JGE4</accession>
<dbReference type="GO" id="GO:0070403">
    <property type="term" value="F:NAD+ binding"/>
    <property type="evidence" value="ECO:0007669"/>
    <property type="project" value="InterPro"/>
</dbReference>
<reference evidence="3 4" key="1">
    <citation type="submission" date="2016-10" db="EMBL/GenBank/DDBJ databases">
        <authorList>
            <person name="de Groot N.N."/>
        </authorList>
    </citation>
    <scope>NUCLEOTIDE SEQUENCE [LARGE SCALE GENOMIC DNA]</scope>
    <source>
        <strain evidence="3 4">DSM 25186</strain>
    </source>
</reference>
<dbReference type="PROSITE" id="PS51176">
    <property type="entry name" value="PDH_ADH"/>
    <property type="match status" value="1"/>
</dbReference>
<dbReference type="Gene3D" id="1.10.3660.10">
    <property type="entry name" value="6-phosphogluconate dehydrogenase C-terminal like domain"/>
    <property type="match status" value="1"/>
</dbReference>
<dbReference type="RefSeq" id="WP_089683499.1">
    <property type="nucleotide sequence ID" value="NZ_FNFO01000005.1"/>
</dbReference>
<dbReference type="EMBL" id="FNFO01000005">
    <property type="protein sequence ID" value="SDL36650.1"/>
    <property type="molecule type" value="Genomic_DNA"/>
</dbReference>
<gene>
    <name evidence="3" type="ORF">SAMN05421823_105310</name>
</gene>
<dbReference type="InterPro" id="IPR046826">
    <property type="entry name" value="PDH_N"/>
</dbReference>
<dbReference type="GO" id="GO:0004665">
    <property type="term" value="F:prephenate dehydrogenase (NADP+) activity"/>
    <property type="evidence" value="ECO:0007669"/>
    <property type="project" value="InterPro"/>
</dbReference>
<protein>
    <submittedName>
        <fullName evidence="3">Prephenate dehydrogenase</fullName>
    </submittedName>
</protein>
<dbReference type="Gene3D" id="3.40.50.720">
    <property type="entry name" value="NAD(P)-binding Rossmann-like Domain"/>
    <property type="match status" value="1"/>
</dbReference>
<proteinExistence type="predicted"/>
<dbReference type="PANTHER" id="PTHR21363:SF0">
    <property type="entry name" value="PREPHENATE DEHYDROGENASE [NADP(+)]"/>
    <property type="match status" value="1"/>
</dbReference>
<dbReference type="Proteomes" id="UP000198510">
    <property type="component" value="Unassembled WGS sequence"/>
</dbReference>
<evidence type="ECO:0000259" key="2">
    <source>
        <dbReference type="PROSITE" id="PS51176"/>
    </source>
</evidence>
<dbReference type="SUPFAM" id="SSF51735">
    <property type="entry name" value="NAD(P)-binding Rossmann-fold domains"/>
    <property type="match status" value="1"/>
</dbReference>
<evidence type="ECO:0000313" key="4">
    <source>
        <dbReference type="Proteomes" id="UP000198510"/>
    </source>
</evidence>
<evidence type="ECO:0000256" key="1">
    <source>
        <dbReference type="ARBA" id="ARBA00023002"/>
    </source>
</evidence>
<dbReference type="InterPro" id="IPR036291">
    <property type="entry name" value="NAD(P)-bd_dom_sf"/>
</dbReference>
<dbReference type="InterPro" id="IPR050812">
    <property type="entry name" value="Preph/Arog_dehydrog"/>
</dbReference>
<dbReference type="PANTHER" id="PTHR21363">
    <property type="entry name" value="PREPHENATE DEHYDROGENASE"/>
    <property type="match status" value="1"/>
</dbReference>
<dbReference type="Pfam" id="PF02153">
    <property type="entry name" value="PDH_N"/>
    <property type="match status" value="1"/>
</dbReference>
<organism evidence="3 4">
    <name type="scientific">Catalinimonas alkaloidigena</name>
    <dbReference type="NCBI Taxonomy" id="1075417"/>
    <lineage>
        <taxon>Bacteria</taxon>
        <taxon>Pseudomonadati</taxon>
        <taxon>Bacteroidota</taxon>
        <taxon>Cytophagia</taxon>
        <taxon>Cytophagales</taxon>
        <taxon>Catalimonadaceae</taxon>
        <taxon>Catalinimonas</taxon>
    </lineage>
</organism>
<feature type="domain" description="Prephenate/arogenate dehydrogenase" evidence="2">
    <location>
        <begin position="6"/>
        <end position="279"/>
    </location>
</feature>
<keyword evidence="1" id="KW-0560">Oxidoreductase</keyword>
<dbReference type="Pfam" id="PF20463">
    <property type="entry name" value="PDH_C"/>
    <property type="match status" value="1"/>
</dbReference>
<dbReference type="AlphaFoldDB" id="A0A1G9JGE4"/>
<dbReference type="SUPFAM" id="SSF48179">
    <property type="entry name" value="6-phosphogluconate dehydrogenase C-terminal domain-like"/>
    <property type="match status" value="1"/>
</dbReference>
<name>A0A1G9JGE4_9BACT</name>
<sequence>MDKVRLTYGVIGGGQGLGGWFARFLRKKELPVLVSDISGKGDFTDNRELARHANVVILAVPIKAMIPVLEEIYPELHGKVLIDVCSVKEFLVERVEQLREENPDQHTYYASIHPMFAPTMEQLRGQGLLWNYETVLPARFERFFRGLFSKDGARWYDVDYRMHDRLMGVVQGLNHFNVFVSAKALRKCGVALADIKNFASPPYRIFIVFFTRYVLQNPALYADIQMYNRHVAPVLRLFREEVDRLLTIIENQDRPAFTEYVNEMQPYFEPNQDDSALSSHLIHQLGVYLDRARKAESQQATAEVEGTKKS</sequence>